<dbReference type="PROSITE" id="PS00079">
    <property type="entry name" value="MULTICOPPER_OXIDASE1"/>
    <property type="match status" value="1"/>
</dbReference>
<keyword evidence="2" id="KW-0479">Metal-binding</keyword>
<feature type="domain" description="Plastocyanin-like" evidence="7">
    <location>
        <begin position="437"/>
        <end position="571"/>
    </location>
</feature>
<dbReference type="SUPFAM" id="SSF49503">
    <property type="entry name" value="Cupredoxins"/>
    <property type="match status" value="3"/>
</dbReference>
<dbReference type="CDD" id="cd04206">
    <property type="entry name" value="CuRO_1_LCC_like"/>
    <property type="match status" value="1"/>
</dbReference>
<dbReference type="PROSITE" id="PS00080">
    <property type="entry name" value="MULTICOPPER_OXIDASE2"/>
    <property type="match status" value="1"/>
</dbReference>
<dbReference type="InterPro" id="IPR008972">
    <property type="entry name" value="Cupredoxin"/>
</dbReference>
<dbReference type="EMBL" id="MCGN01000005">
    <property type="protein sequence ID" value="ORY96802.1"/>
    <property type="molecule type" value="Genomic_DNA"/>
</dbReference>
<dbReference type="OMA" id="CVEANII"/>
<dbReference type="InterPro" id="IPR002355">
    <property type="entry name" value="Cu_oxidase_Cu_BS"/>
</dbReference>
<feature type="signal peptide" evidence="5">
    <location>
        <begin position="1"/>
        <end position="19"/>
    </location>
</feature>
<dbReference type="PANTHER" id="PTHR11709">
    <property type="entry name" value="MULTI-COPPER OXIDASE"/>
    <property type="match status" value="1"/>
</dbReference>
<evidence type="ECO:0000256" key="3">
    <source>
        <dbReference type="ARBA" id="ARBA00023002"/>
    </source>
</evidence>
<dbReference type="AlphaFoldDB" id="A0A1X2HDG4"/>
<keyword evidence="5" id="KW-0732">Signal</keyword>
<evidence type="ECO:0000313" key="9">
    <source>
        <dbReference type="EMBL" id="ORY96802.1"/>
    </source>
</evidence>
<proteinExistence type="inferred from homology"/>
<dbReference type="CDD" id="cd04205">
    <property type="entry name" value="CuRO_2_LCC_like"/>
    <property type="match status" value="1"/>
</dbReference>
<dbReference type="GO" id="GO:0016491">
    <property type="term" value="F:oxidoreductase activity"/>
    <property type="evidence" value="ECO:0007669"/>
    <property type="project" value="UniProtKB-KW"/>
</dbReference>
<gene>
    <name evidence="9" type="ORF">BCR43DRAFT_548361</name>
</gene>
<dbReference type="FunFam" id="2.60.40.420:FF:000045">
    <property type="entry name" value="Laccase 2"/>
    <property type="match status" value="1"/>
</dbReference>
<evidence type="ECO:0000313" key="10">
    <source>
        <dbReference type="Proteomes" id="UP000242180"/>
    </source>
</evidence>
<dbReference type="InterPro" id="IPR045087">
    <property type="entry name" value="Cu-oxidase_fam"/>
</dbReference>
<evidence type="ECO:0000256" key="2">
    <source>
        <dbReference type="ARBA" id="ARBA00022723"/>
    </source>
</evidence>
<dbReference type="InParanoid" id="A0A1X2HDG4"/>
<dbReference type="InterPro" id="IPR001117">
    <property type="entry name" value="Cu-oxidase_2nd"/>
</dbReference>
<comment type="similarity">
    <text evidence="1">Belongs to the multicopper oxidase family.</text>
</comment>
<feature type="non-terminal residue" evidence="9">
    <location>
        <position position="1"/>
    </location>
</feature>
<dbReference type="Pfam" id="PF00394">
    <property type="entry name" value="Cu-oxidase"/>
    <property type="match status" value="1"/>
</dbReference>
<feature type="domain" description="Plastocyanin-like" evidence="6">
    <location>
        <begin position="171"/>
        <end position="319"/>
    </location>
</feature>
<dbReference type="Pfam" id="PF07731">
    <property type="entry name" value="Cu-oxidase_2"/>
    <property type="match status" value="1"/>
</dbReference>
<reference evidence="9 10" key="1">
    <citation type="submission" date="2016-07" db="EMBL/GenBank/DDBJ databases">
        <title>Pervasive Adenine N6-methylation of Active Genes in Fungi.</title>
        <authorList>
            <consortium name="DOE Joint Genome Institute"/>
            <person name="Mondo S.J."/>
            <person name="Dannebaum R.O."/>
            <person name="Kuo R.C."/>
            <person name="Labutti K."/>
            <person name="Haridas S."/>
            <person name="Kuo A."/>
            <person name="Salamov A."/>
            <person name="Ahrendt S.R."/>
            <person name="Lipzen A."/>
            <person name="Sullivan W."/>
            <person name="Andreopoulos W.B."/>
            <person name="Clum A."/>
            <person name="Lindquist E."/>
            <person name="Daum C."/>
            <person name="Ramamoorthy G.K."/>
            <person name="Gryganskyi A."/>
            <person name="Culley D."/>
            <person name="Magnuson J.K."/>
            <person name="James T.Y."/>
            <person name="O'Malley M.A."/>
            <person name="Stajich J.E."/>
            <person name="Spatafora J.W."/>
            <person name="Visel A."/>
            <person name="Grigoriev I.V."/>
        </authorList>
    </citation>
    <scope>NUCLEOTIDE SEQUENCE [LARGE SCALE GENOMIC DNA]</scope>
    <source>
        <strain evidence="9 10">NRRL 2496</strain>
    </source>
</reference>
<evidence type="ECO:0000256" key="5">
    <source>
        <dbReference type="SAM" id="SignalP"/>
    </source>
</evidence>
<dbReference type="Proteomes" id="UP000242180">
    <property type="component" value="Unassembled WGS sequence"/>
</dbReference>
<feature type="domain" description="Plastocyanin-like" evidence="8">
    <location>
        <begin position="29"/>
        <end position="145"/>
    </location>
</feature>
<keyword evidence="10" id="KW-1185">Reference proteome</keyword>
<evidence type="ECO:0000256" key="1">
    <source>
        <dbReference type="ARBA" id="ARBA00010609"/>
    </source>
</evidence>
<dbReference type="InterPro" id="IPR011707">
    <property type="entry name" value="Cu-oxidase-like_N"/>
</dbReference>
<name>A0A1X2HDG4_SYNRA</name>
<accession>A0A1X2HDG4</accession>
<dbReference type="OrthoDB" id="2121828at2759"/>
<dbReference type="Gene3D" id="2.60.40.420">
    <property type="entry name" value="Cupredoxins - blue copper proteins"/>
    <property type="match status" value="3"/>
</dbReference>
<comment type="caution">
    <text evidence="9">The sequence shown here is derived from an EMBL/GenBank/DDBJ whole genome shotgun (WGS) entry which is preliminary data.</text>
</comment>
<evidence type="ECO:0000259" key="7">
    <source>
        <dbReference type="Pfam" id="PF07731"/>
    </source>
</evidence>
<dbReference type="GO" id="GO:0005507">
    <property type="term" value="F:copper ion binding"/>
    <property type="evidence" value="ECO:0007669"/>
    <property type="project" value="InterPro"/>
</dbReference>
<keyword evidence="3" id="KW-0560">Oxidoreductase</keyword>
<dbReference type="Pfam" id="PF07732">
    <property type="entry name" value="Cu-oxidase_3"/>
    <property type="match status" value="1"/>
</dbReference>
<dbReference type="InterPro" id="IPR033138">
    <property type="entry name" value="Cu_oxidase_CS"/>
</dbReference>
<dbReference type="PANTHER" id="PTHR11709:SF394">
    <property type="entry name" value="FI03373P-RELATED"/>
    <property type="match status" value="1"/>
</dbReference>
<dbReference type="InterPro" id="IPR011706">
    <property type="entry name" value="Cu-oxidase_C"/>
</dbReference>
<evidence type="ECO:0000259" key="6">
    <source>
        <dbReference type="Pfam" id="PF00394"/>
    </source>
</evidence>
<dbReference type="STRING" id="13706.A0A1X2HDG4"/>
<protein>
    <submittedName>
        <fullName evidence="9">Cupredoxin</fullName>
    </submittedName>
</protein>
<sequence>TMRFLLLLLSSLFIRAAWAKLRKFELHLSQGQVNPDCGGEFNRLLVNGQYPAPPLRVVKGDEVHVLVRNHDASNHTAAIHYHGIFQTGTMEADGMPNITQAEILPGAEYLHKFYVRDQIGTYFYHAHVGIQDETIYGPFIIYESEDAMPDEYDDNRNDKGVHDGPYKYDGERVVLLSEWWHQEEQARMDYILGTDYRGMRPADSYLINGRTVYNDTENCDGYSAIDVEQGKTYRLRVIGSLTFASLGFAVAHHTMTVIEVDGVYVKPYQVPYLEVSAGQRFSVLITADQAPESYYIDTKPLWLEPLAMTSNGRAILRYNYKDNDKKESHHHIHGSHRTRYPTMFTRTARSASNQDRVEFPAEQSEWYFPSLEPAEDPGRDFSAPADRTIVLMPRELRMPDNTTRWTINDHPVIEFTEPLIQTLSRLNHMSLNHTAIDRHRDRKGDGFDDATQTFPVHHGEVIDIVVHTTTIPKGICVGHPWHSHGYNHYVIASGAGRYNEEKHKDVRTYPHPIAKDTSFVYPVQPESQGGGVPCGWNKIRFYMDNPGLWAFHCHITGHMLQGMMTILQVEPKLAPALGRE</sequence>
<evidence type="ECO:0000256" key="4">
    <source>
        <dbReference type="ARBA" id="ARBA00023008"/>
    </source>
</evidence>
<organism evidence="9 10">
    <name type="scientific">Syncephalastrum racemosum</name>
    <name type="common">Filamentous fungus</name>
    <dbReference type="NCBI Taxonomy" id="13706"/>
    <lineage>
        <taxon>Eukaryota</taxon>
        <taxon>Fungi</taxon>
        <taxon>Fungi incertae sedis</taxon>
        <taxon>Mucoromycota</taxon>
        <taxon>Mucoromycotina</taxon>
        <taxon>Mucoromycetes</taxon>
        <taxon>Mucorales</taxon>
        <taxon>Syncephalastraceae</taxon>
        <taxon>Syncephalastrum</taxon>
    </lineage>
</organism>
<feature type="chain" id="PRO_5012236635" evidence="5">
    <location>
        <begin position="20"/>
        <end position="580"/>
    </location>
</feature>
<keyword evidence="4" id="KW-0186">Copper</keyword>
<evidence type="ECO:0000259" key="8">
    <source>
        <dbReference type="Pfam" id="PF07732"/>
    </source>
</evidence>